<evidence type="ECO:0000313" key="4">
    <source>
        <dbReference type="EMBL" id="KAK0451477.1"/>
    </source>
</evidence>
<evidence type="ECO:0000256" key="2">
    <source>
        <dbReference type="SAM" id="MobiDB-lite"/>
    </source>
</evidence>
<reference evidence="4" key="1">
    <citation type="submission" date="2023-06" db="EMBL/GenBank/DDBJ databases">
        <authorList>
            <consortium name="Lawrence Berkeley National Laboratory"/>
            <person name="Ahrendt S."/>
            <person name="Sahu N."/>
            <person name="Indic B."/>
            <person name="Wong-Bajracharya J."/>
            <person name="Merenyi Z."/>
            <person name="Ke H.-M."/>
            <person name="Monk M."/>
            <person name="Kocsube S."/>
            <person name="Drula E."/>
            <person name="Lipzen A."/>
            <person name="Balint B."/>
            <person name="Henrissat B."/>
            <person name="Andreopoulos B."/>
            <person name="Martin F.M."/>
            <person name="Harder C.B."/>
            <person name="Rigling D."/>
            <person name="Ford K.L."/>
            <person name="Foster G.D."/>
            <person name="Pangilinan J."/>
            <person name="Papanicolaou A."/>
            <person name="Barry K."/>
            <person name="LaButti K."/>
            <person name="Viragh M."/>
            <person name="Koriabine M."/>
            <person name="Yan M."/>
            <person name="Riley R."/>
            <person name="Champramary S."/>
            <person name="Plett K.L."/>
            <person name="Tsai I.J."/>
            <person name="Slot J."/>
            <person name="Sipos G."/>
            <person name="Plett J."/>
            <person name="Nagy L.G."/>
            <person name="Grigoriev I.V."/>
        </authorList>
    </citation>
    <scope>NUCLEOTIDE SEQUENCE</scope>
    <source>
        <strain evidence="4">FPL87.14</strain>
    </source>
</reference>
<protein>
    <submittedName>
        <fullName evidence="4">Caspase domain-containing protein</fullName>
    </submittedName>
</protein>
<gene>
    <name evidence="4" type="ORF">EV421DRAFT_1731325</name>
</gene>
<dbReference type="Proteomes" id="UP001175226">
    <property type="component" value="Unassembled WGS sequence"/>
</dbReference>
<dbReference type="EMBL" id="JAUEPT010000005">
    <property type="protein sequence ID" value="KAK0451477.1"/>
    <property type="molecule type" value="Genomic_DNA"/>
</dbReference>
<evidence type="ECO:0000313" key="5">
    <source>
        <dbReference type="Proteomes" id="UP001175226"/>
    </source>
</evidence>
<feature type="region of interest" description="Disordered" evidence="2">
    <location>
        <begin position="1"/>
        <end position="24"/>
    </location>
</feature>
<dbReference type="GO" id="GO:0005737">
    <property type="term" value="C:cytoplasm"/>
    <property type="evidence" value="ECO:0007669"/>
    <property type="project" value="TreeGrafter"/>
</dbReference>
<organism evidence="4 5">
    <name type="scientific">Armillaria borealis</name>
    <dbReference type="NCBI Taxonomy" id="47425"/>
    <lineage>
        <taxon>Eukaryota</taxon>
        <taxon>Fungi</taxon>
        <taxon>Dikarya</taxon>
        <taxon>Basidiomycota</taxon>
        <taxon>Agaricomycotina</taxon>
        <taxon>Agaricomycetes</taxon>
        <taxon>Agaricomycetidae</taxon>
        <taxon>Agaricales</taxon>
        <taxon>Marasmiineae</taxon>
        <taxon>Physalacriaceae</taxon>
        <taxon>Armillaria</taxon>
    </lineage>
</organism>
<dbReference type="Pfam" id="PF00656">
    <property type="entry name" value="Peptidase_C14"/>
    <property type="match status" value="1"/>
</dbReference>
<dbReference type="PANTHER" id="PTHR48104">
    <property type="entry name" value="METACASPASE-4"/>
    <property type="match status" value="1"/>
</dbReference>
<comment type="caution">
    <text evidence="4">The sequence shown here is derived from an EMBL/GenBank/DDBJ whole genome shotgun (WGS) entry which is preliminary data.</text>
</comment>
<dbReference type="GO" id="GO:0006508">
    <property type="term" value="P:proteolysis"/>
    <property type="evidence" value="ECO:0007669"/>
    <property type="project" value="InterPro"/>
</dbReference>
<dbReference type="GO" id="GO:0004197">
    <property type="term" value="F:cysteine-type endopeptidase activity"/>
    <property type="evidence" value="ECO:0007669"/>
    <property type="project" value="InterPro"/>
</dbReference>
<evidence type="ECO:0000259" key="3">
    <source>
        <dbReference type="Pfam" id="PF00656"/>
    </source>
</evidence>
<dbReference type="AlphaFoldDB" id="A0AA39JYV9"/>
<feature type="domain" description="Peptidase C14 caspase" evidence="3">
    <location>
        <begin position="34"/>
        <end position="296"/>
    </location>
</feature>
<accession>A0AA39JYV9</accession>
<dbReference type="InterPro" id="IPR050452">
    <property type="entry name" value="Metacaspase"/>
</dbReference>
<evidence type="ECO:0000256" key="1">
    <source>
        <dbReference type="ARBA" id="ARBA00009005"/>
    </source>
</evidence>
<dbReference type="InterPro" id="IPR011600">
    <property type="entry name" value="Pept_C14_caspase"/>
</dbReference>
<dbReference type="PANTHER" id="PTHR48104:SF30">
    <property type="entry name" value="METACASPASE-1"/>
    <property type="match status" value="1"/>
</dbReference>
<name>A0AA39JYV9_9AGAR</name>
<proteinExistence type="inferred from homology"/>
<comment type="similarity">
    <text evidence="1">Belongs to the peptidase C14B family.</text>
</comment>
<keyword evidence="5" id="KW-1185">Reference proteome</keyword>
<dbReference type="Gene3D" id="3.40.50.1460">
    <property type="match status" value="1"/>
</dbReference>
<sequence length="788" mass="87893">MHDGAEVAHYARRTKKANSNDKDTTPPLVNDKIFALIIGISKYGSPKFPSVPGAATDAKRFYRFVRDVLHAPRKNIISLHDERATRSAIIGAFRSLEKDPNINSRTAAIIIYYAGHGAVALKPVEWKDWETSDKKIEMLCPFDMTFSGRDDKANEVQVEGVKIEGIPDRTINRLLLDLSIAKGNNITIILDCCHSAGINRSLPSRTKRQLLDTQVISARCDSDIYTRRSNDSYHKSSGEKDNSGFSGALWDSHILLAACGRNQYAWEENERGLFTDALLEGMEKTPISQLTYRSLMYNLKMPPYQTPQIDGKHILRHLFASVEDIADTSRIPCRPDDVNVNRFSLYAGTIHGFNRGSTFNIYKTDLVSDTHSLATATAVQVGVYVSSLESDQQAFHDAYNNHHLCYARLVKAAGANLSVTCNDSKFLNKISSTAGSETQLVNTLIPTTAKHEAELRIKVKDDTVVFDRGEGNSFLKSVEGFSSRLPCVTSKNIDEVRRIINHYARFGSILTMSSQYSVTDFITIEMRGLQQFSDELLPSEDSDNMLLATHGTSDKPIDVTVDTSLDTDDRPSYGFIVRHTSQKYDNLYVYLLYFDAFNLEIDVWYSPQINTDNQSSIKSDAHNGLTKGSILNLGFGNGGIRPIAFTVPDDQTTDVCFFKFFVATAPVDFSSLRQLPLSDVNLRQRGAVQQGKPRGVWASKVITVVQKERELSTQLKDKRHPLPGVCISRPITRYPGMYRRVDDDNLSSIGEVRIDAASQNKGDLATVSTGEGQDMVYGYHWEPTLIPG</sequence>